<evidence type="ECO:0000313" key="1">
    <source>
        <dbReference type="EMBL" id="TWG02753.1"/>
    </source>
</evidence>
<proteinExistence type="predicted"/>
<dbReference type="EMBL" id="VIWW01000001">
    <property type="protein sequence ID" value="TWG02753.1"/>
    <property type="molecule type" value="Genomic_DNA"/>
</dbReference>
<organism evidence="1 2">
    <name type="scientific">Streptomyces brevispora</name>
    <dbReference type="NCBI Taxonomy" id="887462"/>
    <lineage>
        <taxon>Bacteria</taxon>
        <taxon>Bacillati</taxon>
        <taxon>Actinomycetota</taxon>
        <taxon>Actinomycetes</taxon>
        <taxon>Kitasatosporales</taxon>
        <taxon>Streptomycetaceae</taxon>
        <taxon>Streptomyces</taxon>
    </lineage>
</organism>
<sequence>MGASVAALVLGLEGITGPSTWTDEIVTIDVARRSRPQLMQLLQQVDAVYGLHYVFVYLTGQVAGVSEFAMRLPSAIAVAAAAAGLSWLGRLQY</sequence>
<dbReference type="RefSeq" id="WP_145763214.1">
    <property type="nucleotide sequence ID" value="NZ_JBHJUX010000082.1"/>
</dbReference>
<reference evidence="1 2" key="1">
    <citation type="submission" date="2019-06" db="EMBL/GenBank/DDBJ databases">
        <title>Sequencing the genomes of 1000 actinobacteria strains.</title>
        <authorList>
            <person name="Klenk H.-P."/>
        </authorList>
    </citation>
    <scope>NUCLEOTIDE SEQUENCE [LARGE SCALE GENOMIC DNA]</scope>
    <source>
        <strain evidence="1 2">DSM 42059</strain>
    </source>
</reference>
<dbReference type="Proteomes" id="UP000318186">
    <property type="component" value="Unassembled WGS sequence"/>
</dbReference>
<name>A0A561UTQ3_9ACTN</name>
<evidence type="ECO:0000313" key="2">
    <source>
        <dbReference type="Proteomes" id="UP000318186"/>
    </source>
</evidence>
<comment type="caution">
    <text evidence="1">The sequence shown here is derived from an EMBL/GenBank/DDBJ whole genome shotgun (WGS) entry which is preliminary data.</text>
</comment>
<dbReference type="AlphaFoldDB" id="A0A561UTQ3"/>
<dbReference type="OrthoDB" id="5318634at2"/>
<accession>A0A561UTQ3</accession>
<gene>
    <name evidence="1" type="ORF">FHX80_111164</name>
</gene>
<protein>
    <submittedName>
        <fullName evidence="1">Uncharacterized protein</fullName>
    </submittedName>
</protein>